<dbReference type="EMBL" id="JAJEPX010000026">
    <property type="protein sequence ID" value="MCC2177224.1"/>
    <property type="molecule type" value="Genomic_DNA"/>
</dbReference>
<evidence type="ECO:0000256" key="3">
    <source>
        <dbReference type="ARBA" id="ARBA00022692"/>
    </source>
</evidence>
<dbReference type="PANTHER" id="PTHR33885">
    <property type="entry name" value="PHAGE SHOCK PROTEIN C"/>
    <property type="match status" value="1"/>
</dbReference>
<name>A0AAW4W2V7_9FIRM</name>
<evidence type="ECO:0000256" key="4">
    <source>
        <dbReference type="ARBA" id="ARBA00022989"/>
    </source>
</evidence>
<dbReference type="InterPro" id="IPR007168">
    <property type="entry name" value="Phageshock_PspC_N"/>
</dbReference>
<evidence type="ECO:0000313" key="8">
    <source>
        <dbReference type="EMBL" id="MCC2177224.1"/>
    </source>
</evidence>
<organism evidence="8 9">
    <name type="scientific">Agathobaculum butyriciproducens</name>
    <dbReference type="NCBI Taxonomy" id="1628085"/>
    <lineage>
        <taxon>Bacteria</taxon>
        <taxon>Bacillati</taxon>
        <taxon>Bacillota</taxon>
        <taxon>Clostridia</taxon>
        <taxon>Eubacteriales</taxon>
        <taxon>Butyricicoccaceae</taxon>
        <taxon>Agathobaculum</taxon>
    </lineage>
</organism>
<keyword evidence="3 6" id="KW-0812">Transmembrane</keyword>
<comment type="caution">
    <text evidence="8">The sequence shown here is derived from an EMBL/GenBank/DDBJ whole genome shotgun (WGS) entry which is preliminary data.</text>
</comment>
<gene>
    <name evidence="8" type="ORF">LKD22_08820</name>
</gene>
<dbReference type="InterPro" id="IPR052027">
    <property type="entry name" value="PspC"/>
</dbReference>
<dbReference type="Pfam" id="PF04024">
    <property type="entry name" value="PspC"/>
    <property type="match status" value="1"/>
</dbReference>
<keyword evidence="9" id="KW-1185">Reference proteome</keyword>
<feature type="transmembrane region" description="Helical" evidence="6">
    <location>
        <begin position="35"/>
        <end position="59"/>
    </location>
</feature>
<keyword evidence="5 6" id="KW-0472">Membrane</keyword>
<dbReference type="GO" id="GO:0005886">
    <property type="term" value="C:plasma membrane"/>
    <property type="evidence" value="ECO:0007669"/>
    <property type="project" value="UniProtKB-SubCell"/>
</dbReference>
<evidence type="ECO:0000256" key="2">
    <source>
        <dbReference type="ARBA" id="ARBA00022475"/>
    </source>
</evidence>
<evidence type="ECO:0000256" key="5">
    <source>
        <dbReference type="ARBA" id="ARBA00023136"/>
    </source>
</evidence>
<evidence type="ECO:0000313" key="9">
    <source>
        <dbReference type="Proteomes" id="UP001298753"/>
    </source>
</evidence>
<dbReference type="RefSeq" id="WP_110435986.1">
    <property type="nucleotide sequence ID" value="NZ_DBEZDI010000100.1"/>
</dbReference>
<reference evidence="8 9" key="1">
    <citation type="submission" date="2021-10" db="EMBL/GenBank/DDBJ databases">
        <title>Anaerobic single-cell dispensing facilitates the cultivation of human gut bacteria.</title>
        <authorList>
            <person name="Afrizal A."/>
        </authorList>
    </citation>
    <scope>NUCLEOTIDE SEQUENCE [LARGE SCALE GENOMIC DNA]</scope>
    <source>
        <strain evidence="8 9">CLA-AA-H270</strain>
    </source>
</reference>
<keyword evidence="4 6" id="KW-1133">Transmembrane helix</keyword>
<keyword evidence="2" id="KW-1003">Cell membrane</keyword>
<evidence type="ECO:0000256" key="1">
    <source>
        <dbReference type="ARBA" id="ARBA00004162"/>
    </source>
</evidence>
<comment type="subcellular location">
    <subcellularLocation>
        <location evidence="1">Cell membrane</location>
        <topology evidence="1">Single-pass membrane protein</topology>
    </subcellularLocation>
</comment>
<proteinExistence type="predicted"/>
<dbReference type="GeneID" id="98659293"/>
<feature type="domain" description="Phage shock protein PspC N-terminal" evidence="7">
    <location>
        <begin position="4"/>
        <end position="61"/>
    </location>
</feature>
<sequence length="69" mass="7572">MNGKKLYRSESNRMLCGVCAGIAEYFDLDPTLIRLAWALVCFLGGSGILAYIIAAIIIPSESTRNNNMM</sequence>
<dbReference type="AlphaFoldDB" id="A0AAW4W2V7"/>
<accession>A0AAW4W2V7</accession>
<evidence type="ECO:0000259" key="7">
    <source>
        <dbReference type="Pfam" id="PF04024"/>
    </source>
</evidence>
<protein>
    <submittedName>
        <fullName evidence="8">PspC domain-containing protein</fullName>
    </submittedName>
</protein>
<dbReference type="Proteomes" id="UP001298753">
    <property type="component" value="Unassembled WGS sequence"/>
</dbReference>
<dbReference type="PANTHER" id="PTHR33885:SF3">
    <property type="entry name" value="PHAGE SHOCK PROTEIN C"/>
    <property type="match status" value="1"/>
</dbReference>
<evidence type="ECO:0000256" key="6">
    <source>
        <dbReference type="SAM" id="Phobius"/>
    </source>
</evidence>